<dbReference type="InterPro" id="IPR007560">
    <property type="entry name" value="Restrct_endonuc_IV_Mrr"/>
</dbReference>
<dbReference type="GO" id="GO:0009307">
    <property type="term" value="P:DNA restriction-modification system"/>
    <property type="evidence" value="ECO:0007669"/>
    <property type="project" value="InterPro"/>
</dbReference>
<proteinExistence type="predicted"/>
<name>A0A7C4BCG9_9CREN</name>
<evidence type="ECO:0000259" key="1">
    <source>
        <dbReference type="Pfam" id="PF04471"/>
    </source>
</evidence>
<feature type="domain" description="Restriction endonuclease type IV Mrr" evidence="1">
    <location>
        <begin position="83"/>
        <end position="151"/>
    </location>
</feature>
<evidence type="ECO:0000313" key="2">
    <source>
        <dbReference type="EMBL" id="HGI88001.1"/>
    </source>
</evidence>
<organism evidence="2">
    <name type="scientific">Ignisphaera aggregans</name>
    <dbReference type="NCBI Taxonomy" id="334771"/>
    <lineage>
        <taxon>Archaea</taxon>
        <taxon>Thermoproteota</taxon>
        <taxon>Thermoprotei</taxon>
        <taxon>Desulfurococcales</taxon>
        <taxon>Desulfurococcaceae</taxon>
        <taxon>Ignisphaera</taxon>
    </lineage>
</organism>
<comment type="caution">
    <text evidence="2">The sequence shown here is derived from an EMBL/GenBank/DDBJ whole genome shotgun (WGS) entry which is preliminary data.</text>
</comment>
<sequence length="233" mass="27652">MMSSYILLGDILEQLFKYRKINQNDIRFLKPQDKIIFNNILTLGVEKGCLRDEKNEINLLKPIEFLLLLEEHIVIDAEKLAKHVEWNEFEKYIAEKLKFMGLDYVSGYKHSRITRFQIDVLALDLVNKMGYVIECKHWKKSLSTSQIYQVVESHINRVEKLLKNCEWVTIEIPAIRKVKYFIPLIFTLYTSKIRSLNGIPIIAIRFLSEFFTKVDTYIDLLEIKKYDNRCYSS</sequence>
<dbReference type="Pfam" id="PF04471">
    <property type="entry name" value="Mrr_cat"/>
    <property type="match status" value="1"/>
</dbReference>
<reference evidence="2" key="1">
    <citation type="journal article" date="2020" name="mSystems">
        <title>Genome- and Community-Level Interaction Insights into Carbon Utilization and Element Cycling Functions of Hydrothermarchaeota in Hydrothermal Sediment.</title>
        <authorList>
            <person name="Zhou Z."/>
            <person name="Liu Y."/>
            <person name="Xu W."/>
            <person name="Pan J."/>
            <person name="Luo Z.H."/>
            <person name="Li M."/>
        </authorList>
    </citation>
    <scope>NUCLEOTIDE SEQUENCE [LARGE SCALE GENOMIC DNA]</scope>
    <source>
        <strain evidence="2">SpSt-732</strain>
    </source>
</reference>
<protein>
    <recommendedName>
        <fullName evidence="1">Restriction endonuclease type IV Mrr domain-containing protein</fullName>
    </recommendedName>
</protein>
<gene>
    <name evidence="2" type="ORF">ENV14_06405</name>
</gene>
<dbReference type="EMBL" id="DTFF01000051">
    <property type="protein sequence ID" value="HGI88001.1"/>
    <property type="molecule type" value="Genomic_DNA"/>
</dbReference>
<dbReference type="GO" id="GO:0003677">
    <property type="term" value="F:DNA binding"/>
    <property type="evidence" value="ECO:0007669"/>
    <property type="project" value="InterPro"/>
</dbReference>
<dbReference type="GO" id="GO:0004519">
    <property type="term" value="F:endonuclease activity"/>
    <property type="evidence" value="ECO:0007669"/>
    <property type="project" value="InterPro"/>
</dbReference>
<dbReference type="InterPro" id="IPR011335">
    <property type="entry name" value="Restrct_endonuc-II-like"/>
</dbReference>
<dbReference type="AlphaFoldDB" id="A0A7C4BCG9"/>
<accession>A0A7C4BCG9</accession>
<dbReference type="SUPFAM" id="SSF52980">
    <property type="entry name" value="Restriction endonuclease-like"/>
    <property type="match status" value="1"/>
</dbReference>